<sequence length="236" mass="26110">MAMYGYPAHKDPRNICTVSRATAGECPEPGRLRSGSLSGLRNALMAVLRESALHRLSELWLAAEIRQRQSAMQRWHHAARKTSSALQHQRAALQAEADGDVLRGEHGKEAAELRRRWRQQREALLAKIGSYRDQHVAVPEEDLVHLQELDALHRQQMARLDDGHAGAHQDHDAYHSKVQGKCLTAMKVLGAMGALEAKHSRDLRPSSSSLGNGMPRSDSAGVCFLQWAWDPALSAG</sequence>
<proteinExistence type="predicted"/>
<organism evidence="1 2">
    <name type="scientific">Polarella glacialis</name>
    <name type="common">Dinoflagellate</name>
    <dbReference type="NCBI Taxonomy" id="89957"/>
    <lineage>
        <taxon>Eukaryota</taxon>
        <taxon>Sar</taxon>
        <taxon>Alveolata</taxon>
        <taxon>Dinophyceae</taxon>
        <taxon>Suessiales</taxon>
        <taxon>Suessiaceae</taxon>
        <taxon>Polarella</taxon>
    </lineage>
</organism>
<evidence type="ECO:0000313" key="1">
    <source>
        <dbReference type="EMBL" id="CAE8634654.1"/>
    </source>
</evidence>
<dbReference type="EMBL" id="CAJNNV010031098">
    <property type="protein sequence ID" value="CAE8634654.1"/>
    <property type="molecule type" value="Genomic_DNA"/>
</dbReference>
<accession>A0A813H982</accession>
<comment type="caution">
    <text evidence="1">The sequence shown here is derived from an EMBL/GenBank/DDBJ whole genome shotgun (WGS) entry which is preliminary data.</text>
</comment>
<dbReference type="Proteomes" id="UP000654075">
    <property type="component" value="Unassembled WGS sequence"/>
</dbReference>
<name>A0A813H982_POLGL</name>
<dbReference type="AlphaFoldDB" id="A0A813H982"/>
<evidence type="ECO:0000313" key="2">
    <source>
        <dbReference type="Proteomes" id="UP000654075"/>
    </source>
</evidence>
<gene>
    <name evidence="1" type="ORF">PGLA1383_LOCUS50302</name>
</gene>
<keyword evidence="2" id="KW-1185">Reference proteome</keyword>
<reference evidence="1" key="1">
    <citation type="submission" date="2021-02" db="EMBL/GenBank/DDBJ databases">
        <authorList>
            <person name="Dougan E. K."/>
            <person name="Rhodes N."/>
            <person name="Thang M."/>
            <person name="Chan C."/>
        </authorList>
    </citation>
    <scope>NUCLEOTIDE SEQUENCE</scope>
</reference>
<protein>
    <submittedName>
        <fullName evidence="1">Uncharacterized protein</fullName>
    </submittedName>
</protein>